<gene>
    <name evidence="1" type="ORF">WICANDRAFT_91030</name>
</gene>
<dbReference type="GeneID" id="30203517"/>
<evidence type="ECO:0000313" key="1">
    <source>
        <dbReference type="EMBL" id="ODQ61487.1"/>
    </source>
</evidence>
<proteinExistence type="predicted"/>
<dbReference type="AlphaFoldDB" id="A0A1E3P9D1"/>
<evidence type="ECO:0000313" key="2">
    <source>
        <dbReference type="Proteomes" id="UP000094112"/>
    </source>
</evidence>
<dbReference type="EMBL" id="KV454209">
    <property type="protein sequence ID" value="ODQ61487.1"/>
    <property type="molecule type" value="Genomic_DNA"/>
</dbReference>
<sequence length="50" mass="6017">MNLICDFQVQHKNVSQPTPFKLINHHIFASRFNSPCKYFNNRNRLKISRL</sequence>
<dbReference type="Proteomes" id="UP000094112">
    <property type="component" value="Unassembled WGS sequence"/>
</dbReference>
<accession>A0A1E3P9D1</accession>
<keyword evidence="2" id="KW-1185">Reference proteome</keyword>
<name>A0A1E3P9D1_WICAA</name>
<organism evidence="1 2">
    <name type="scientific">Wickerhamomyces anomalus (strain ATCC 58044 / CBS 1984 / NCYC 433 / NRRL Y-366-8)</name>
    <name type="common">Yeast</name>
    <name type="synonym">Hansenula anomala</name>
    <dbReference type="NCBI Taxonomy" id="683960"/>
    <lineage>
        <taxon>Eukaryota</taxon>
        <taxon>Fungi</taxon>
        <taxon>Dikarya</taxon>
        <taxon>Ascomycota</taxon>
        <taxon>Saccharomycotina</taxon>
        <taxon>Saccharomycetes</taxon>
        <taxon>Phaffomycetales</taxon>
        <taxon>Wickerhamomycetaceae</taxon>
        <taxon>Wickerhamomyces</taxon>
    </lineage>
</organism>
<dbReference type="RefSeq" id="XP_019040694.1">
    <property type="nucleotide sequence ID" value="XM_019186271.1"/>
</dbReference>
<protein>
    <submittedName>
        <fullName evidence="1">Uncharacterized protein</fullName>
    </submittedName>
</protein>
<reference evidence="1 2" key="1">
    <citation type="journal article" date="2016" name="Proc. Natl. Acad. Sci. U.S.A.">
        <title>Comparative genomics of biotechnologically important yeasts.</title>
        <authorList>
            <person name="Riley R."/>
            <person name="Haridas S."/>
            <person name="Wolfe K.H."/>
            <person name="Lopes M.R."/>
            <person name="Hittinger C.T."/>
            <person name="Goeker M."/>
            <person name="Salamov A.A."/>
            <person name="Wisecaver J.H."/>
            <person name="Long T.M."/>
            <person name="Calvey C.H."/>
            <person name="Aerts A.L."/>
            <person name="Barry K.W."/>
            <person name="Choi C."/>
            <person name="Clum A."/>
            <person name="Coughlan A.Y."/>
            <person name="Deshpande S."/>
            <person name="Douglass A.P."/>
            <person name="Hanson S.J."/>
            <person name="Klenk H.-P."/>
            <person name="LaButti K.M."/>
            <person name="Lapidus A."/>
            <person name="Lindquist E.A."/>
            <person name="Lipzen A.M."/>
            <person name="Meier-Kolthoff J.P."/>
            <person name="Ohm R.A."/>
            <person name="Otillar R.P."/>
            <person name="Pangilinan J.L."/>
            <person name="Peng Y."/>
            <person name="Rokas A."/>
            <person name="Rosa C.A."/>
            <person name="Scheuner C."/>
            <person name="Sibirny A.A."/>
            <person name="Slot J.C."/>
            <person name="Stielow J.B."/>
            <person name="Sun H."/>
            <person name="Kurtzman C.P."/>
            <person name="Blackwell M."/>
            <person name="Grigoriev I.V."/>
            <person name="Jeffries T.W."/>
        </authorList>
    </citation>
    <scope>NUCLEOTIDE SEQUENCE [LARGE SCALE GENOMIC DNA]</scope>
    <source>
        <strain evidence="2">ATCC 58044 / CBS 1984 / NCYC 433 / NRRL Y-366-8</strain>
    </source>
</reference>